<dbReference type="Gene3D" id="1.25.40.280">
    <property type="entry name" value="alix/aip1 like domains"/>
    <property type="match status" value="1"/>
</dbReference>
<dbReference type="PROSITE" id="PS51180">
    <property type="entry name" value="BRO1"/>
    <property type="match status" value="1"/>
</dbReference>
<dbReference type="EMBL" id="WNWR01000346">
    <property type="protein sequence ID" value="KAE9982088.1"/>
    <property type="molecule type" value="Genomic_DNA"/>
</dbReference>
<feature type="region of interest" description="Disordered" evidence="3">
    <location>
        <begin position="439"/>
        <end position="479"/>
    </location>
</feature>
<sequence length="685" mass="76229">MPYPFSLPTTSHLSFPHFLTSSTHPSLPAAATASRTLLRDVLKRHKRLPPASQPSHLSTVLNALNNYIPYLFALDAGLSGTSISGEEVDVALERELEVEWRCTLSLPLVPGRDPERKKMKSLESELFFALQTLGFVYVLIARAGLRPLYVRASVMLDDEKRKAVIAGAMQNLLMAQAVHAYLLGRGSGSQAHATQLIPDISSSVQSALAEMALAEATLITVLKDDPYASAVAEERNKSSKDWMFKAPEMPKVRAMLFARLCLAAAEHAANGLASARNAKGVDEKLVQYLDDLRCTARAKAARFLGIDAEGVGKVGEGIAWLRGARNELGFSTSGEEGTQKRGLGKLRKDWKEKREDKKVERADAEWGGDAGRYEEGRALDMLLTKWEKMNDTVNVQLIPSSADLLAAMPSGREYHYPKPYQIPSLDEQVIARMRAPADLTDSAFQSNGGDSDSDDDTRPEPVGAYPGTKAGYTPSSSGAAEDTTLICPLAFFTRQSERIMSESPQRKSTLRKSTQRKSILHKSAIRKSTLRKSTQRQLPSKKCSRLTEERDPAPEKPKEQCRTPTNFLSLPRELRHDILLRSGHSPNFVKYKYENLEPLMQQWATLLRSVHPDIVEDVEYVRGKWLEDLDTIWERVETGDSSQLAGWTLTYGRFGSWMVSDGSWCTGWMEEVTIASGRLRFLNWL</sequence>
<organism evidence="5 6">
    <name type="scientific">Venturia inaequalis</name>
    <name type="common">Apple scab fungus</name>
    <dbReference type="NCBI Taxonomy" id="5025"/>
    <lineage>
        <taxon>Eukaryota</taxon>
        <taxon>Fungi</taxon>
        <taxon>Dikarya</taxon>
        <taxon>Ascomycota</taxon>
        <taxon>Pezizomycotina</taxon>
        <taxon>Dothideomycetes</taxon>
        <taxon>Pleosporomycetidae</taxon>
        <taxon>Venturiales</taxon>
        <taxon>Venturiaceae</taxon>
        <taxon>Venturia</taxon>
    </lineage>
</organism>
<dbReference type="PANTHER" id="PTHR40463:SF1">
    <property type="entry name" value="PH-RESPONSE REGULATOR PROTEIN PALC"/>
    <property type="match status" value="1"/>
</dbReference>
<accession>A0A8H3Z3Q5</accession>
<feature type="domain" description="BRO1" evidence="4">
    <location>
        <begin position="1"/>
        <end position="279"/>
    </location>
</feature>
<proteinExistence type="inferred from homology"/>
<dbReference type="InterPro" id="IPR038499">
    <property type="entry name" value="BRO1_sf"/>
</dbReference>
<keyword evidence="6" id="KW-1185">Reference proteome</keyword>
<feature type="compositionally biased region" description="Basic residues" evidence="3">
    <location>
        <begin position="508"/>
        <end position="534"/>
    </location>
</feature>
<name>A0A8H3Z3Q5_VENIN</name>
<evidence type="ECO:0000313" key="6">
    <source>
        <dbReference type="Proteomes" id="UP000490939"/>
    </source>
</evidence>
<reference evidence="5 6" key="1">
    <citation type="submission" date="2019-07" db="EMBL/GenBank/DDBJ databases">
        <title>Venturia inaequalis Genome Resource.</title>
        <authorList>
            <person name="Lichtner F.J."/>
        </authorList>
    </citation>
    <scope>NUCLEOTIDE SEQUENCE [LARGE SCALE GENOMIC DNA]</scope>
    <source>
        <strain evidence="5 6">DMI_063113</strain>
    </source>
</reference>
<dbReference type="GO" id="GO:0005886">
    <property type="term" value="C:plasma membrane"/>
    <property type="evidence" value="ECO:0007669"/>
    <property type="project" value="TreeGrafter"/>
</dbReference>
<dbReference type="Proteomes" id="UP000490939">
    <property type="component" value="Unassembled WGS sequence"/>
</dbReference>
<dbReference type="PANTHER" id="PTHR40463">
    <property type="entry name" value="PH-RESPONSE REGULATOR PROTEIN PALC"/>
    <property type="match status" value="1"/>
</dbReference>
<dbReference type="GO" id="GO:0071467">
    <property type="term" value="P:cellular response to pH"/>
    <property type="evidence" value="ECO:0007669"/>
    <property type="project" value="InterPro"/>
</dbReference>
<feature type="compositionally biased region" description="Basic and acidic residues" evidence="3">
    <location>
        <begin position="545"/>
        <end position="561"/>
    </location>
</feature>
<evidence type="ECO:0000313" key="5">
    <source>
        <dbReference type="EMBL" id="KAE9982088.1"/>
    </source>
</evidence>
<evidence type="ECO:0000256" key="2">
    <source>
        <dbReference type="ARBA" id="ARBA00022193"/>
    </source>
</evidence>
<dbReference type="InterPro" id="IPR004328">
    <property type="entry name" value="BRO1_dom"/>
</dbReference>
<gene>
    <name evidence="5" type="ORF">EG327_005960</name>
</gene>
<evidence type="ECO:0000259" key="4">
    <source>
        <dbReference type="PROSITE" id="PS51180"/>
    </source>
</evidence>
<evidence type="ECO:0000256" key="3">
    <source>
        <dbReference type="SAM" id="MobiDB-lite"/>
    </source>
</evidence>
<feature type="region of interest" description="Disordered" evidence="3">
    <location>
        <begin position="497"/>
        <end position="563"/>
    </location>
</feature>
<dbReference type="InterPro" id="IPR037505">
    <property type="entry name" value="pH-resp_palC"/>
</dbReference>
<dbReference type="AlphaFoldDB" id="A0A8H3Z3Q5"/>
<dbReference type="SMART" id="SM01041">
    <property type="entry name" value="BRO1"/>
    <property type="match status" value="1"/>
</dbReference>
<protein>
    <recommendedName>
        <fullName evidence="2">pH-response regulator protein palC</fullName>
    </recommendedName>
</protein>
<comment type="caution">
    <text evidence="5">The sequence shown here is derived from an EMBL/GenBank/DDBJ whole genome shotgun (WGS) entry which is preliminary data.</text>
</comment>
<evidence type="ECO:0000256" key="1">
    <source>
        <dbReference type="ARBA" id="ARBA00010997"/>
    </source>
</evidence>
<comment type="similarity">
    <text evidence="1">Belongs to the palC family.</text>
</comment>